<dbReference type="EMBL" id="LLXI01000223">
    <property type="protein sequence ID" value="PKY42892.1"/>
    <property type="molecule type" value="Genomic_DNA"/>
</dbReference>
<evidence type="ECO:0000256" key="1">
    <source>
        <dbReference type="SAM" id="Coils"/>
    </source>
</evidence>
<gene>
    <name evidence="2" type="ORF">RhiirA4_540719</name>
</gene>
<proteinExistence type="predicted"/>
<keyword evidence="3" id="KW-1185">Reference proteome</keyword>
<evidence type="ECO:0000313" key="2">
    <source>
        <dbReference type="EMBL" id="PKY42892.1"/>
    </source>
</evidence>
<accession>A0A2I1G8G1</accession>
<keyword evidence="1" id="KW-0175">Coiled coil</keyword>
<evidence type="ECO:0000313" key="3">
    <source>
        <dbReference type="Proteomes" id="UP000234323"/>
    </source>
</evidence>
<name>A0A2I1G8G1_9GLOM</name>
<dbReference type="AlphaFoldDB" id="A0A2I1G8G1"/>
<organism evidence="2 3">
    <name type="scientific">Rhizophagus irregularis</name>
    <dbReference type="NCBI Taxonomy" id="588596"/>
    <lineage>
        <taxon>Eukaryota</taxon>
        <taxon>Fungi</taxon>
        <taxon>Fungi incertae sedis</taxon>
        <taxon>Mucoromycota</taxon>
        <taxon>Glomeromycotina</taxon>
        <taxon>Glomeromycetes</taxon>
        <taxon>Glomerales</taxon>
        <taxon>Glomeraceae</taxon>
        <taxon>Rhizophagus</taxon>
    </lineage>
</organism>
<dbReference type="VEuPathDB" id="FungiDB:RhiirFUN_020799"/>
<protein>
    <submittedName>
        <fullName evidence="2">Uncharacterized protein</fullName>
    </submittedName>
</protein>
<reference evidence="2 3" key="1">
    <citation type="submission" date="2015-10" db="EMBL/GenBank/DDBJ databases">
        <title>Genome analyses suggest a sexual origin of heterokaryosis in a supposedly ancient asexual fungus.</title>
        <authorList>
            <person name="Ropars J."/>
            <person name="Sedzielewska K."/>
            <person name="Noel J."/>
            <person name="Charron P."/>
            <person name="Farinelli L."/>
            <person name="Marton T."/>
            <person name="Kruger M."/>
            <person name="Pelin A."/>
            <person name="Brachmann A."/>
            <person name="Corradi N."/>
        </authorList>
    </citation>
    <scope>NUCLEOTIDE SEQUENCE [LARGE SCALE GENOMIC DNA]</scope>
    <source>
        <strain evidence="2 3">A4</strain>
    </source>
</reference>
<dbReference type="VEuPathDB" id="FungiDB:RhiirA1_535323"/>
<dbReference type="Proteomes" id="UP000234323">
    <property type="component" value="Unassembled WGS sequence"/>
</dbReference>
<sequence>MSNLDIRLIRAKLEQLEKEYKRVDLVNVELSSLRTNATVYQRKTNTNILFLVEDIQALKTDKKKELMKVKNDLEKTKKELDKLARKA</sequence>
<feature type="coiled-coil region" evidence="1">
    <location>
        <begin position="6"/>
        <end position="33"/>
    </location>
</feature>
<comment type="caution">
    <text evidence="2">The sequence shown here is derived from an EMBL/GenBank/DDBJ whole genome shotgun (WGS) entry which is preliminary data.</text>
</comment>
<dbReference type="VEuPathDB" id="FungiDB:FUN_019334"/>
<feature type="coiled-coil region" evidence="1">
    <location>
        <begin position="59"/>
        <end position="86"/>
    </location>
</feature>